<dbReference type="AlphaFoldDB" id="A0A1I1ZK67"/>
<dbReference type="InterPro" id="IPR010387">
    <property type="entry name" value="QueT"/>
</dbReference>
<accession>A0A1I1ZK67</accession>
<keyword evidence="1" id="KW-1133">Transmembrane helix</keyword>
<keyword evidence="3" id="KW-1185">Reference proteome</keyword>
<protein>
    <submittedName>
        <fullName evidence="2">QueT transporter</fullName>
    </submittedName>
</protein>
<proteinExistence type="predicted"/>
<feature type="transmembrane region" description="Helical" evidence="1">
    <location>
        <begin position="77"/>
        <end position="94"/>
    </location>
</feature>
<sequence length="170" mass="18309">MNQEYTKTQKLTISAVCIALYLVVMLCTQSFAFGQYQVRIATALYGLSYIFPFLVVPFGIANVISNLLMGGLGPVDAIGGFIMGVLTSGAIALGKRYGLGCWIVALFVTLLPGLGVPVWLSYLLKIPYSVLAVSLLVGQLISGITGMLLIRALEKADVANLVFRTDRNRN</sequence>
<dbReference type="EMBL" id="FONL01000004">
    <property type="protein sequence ID" value="SFE31758.1"/>
    <property type="molecule type" value="Genomic_DNA"/>
</dbReference>
<feature type="transmembrane region" description="Helical" evidence="1">
    <location>
        <begin position="44"/>
        <end position="65"/>
    </location>
</feature>
<feature type="transmembrane region" description="Helical" evidence="1">
    <location>
        <begin position="101"/>
        <end position="120"/>
    </location>
</feature>
<evidence type="ECO:0000313" key="2">
    <source>
        <dbReference type="EMBL" id="SFE31758.1"/>
    </source>
</evidence>
<evidence type="ECO:0000313" key="3">
    <source>
        <dbReference type="Proteomes" id="UP000198896"/>
    </source>
</evidence>
<dbReference type="OrthoDB" id="1706970at2"/>
<keyword evidence="1" id="KW-0812">Transmembrane</keyword>
<dbReference type="PANTHER" id="PTHR40044">
    <property type="entry name" value="INTEGRAL MEMBRANE PROTEIN-RELATED"/>
    <property type="match status" value="1"/>
</dbReference>
<name>A0A1I1ZK67_9FIRM</name>
<gene>
    <name evidence="2" type="ORF">SAMN05216245_1042</name>
</gene>
<feature type="transmembrane region" description="Helical" evidence="1">
    <location>
        <begin position="12"/>
        <end position="32"/>
    </location>
</feature>
<keyword evidence="1" id="KW-0472">Membrane</keyword>
<organism evidence="2 3">
    <name type="scientific">Succiniclasticum ruminis DSM 9236</name>
    <dbReference type="NCBI Taxonomy" id="1123323"/>
    <lineage>
        <taxon>Bacteria</taxon>
        <taxon>Bacillati</taxon>
        <taxon>Bacillota</taxon>
        <taxon>Negativicutes</taxon>
        <taxon>Acidaminococcales</taxon>
        <taxon>Acidaminococcaceae</taxon>
        <taxon>Succiniclasticum</taxon>
    </lineage>
</organism>
<reference evidence="2 3" key="1">
    <citation type="submission" date="2016-10" db="EMBL/GenBank/DDBJ databases">
        <authorList>
            <person name="de Groot N.N."/>
        </authorList>
    </citation>
    <scope>NUCLEOTIDE SEQUENCE [LARGE SCALE GENOMIC DNA]</scope>
    <source>
        <strain evidence="2 3">DSM 9236</strain>
    </source>
</reference>
<dbReference type="RefSeq" id="WP_093913062.1">
    <property type="nucleotide sequence ID" value="NZ_FONL01000004.1"/>
</dbReference>
<dbReference type="Pfam" id="PF06177">
    <property type="entry name" value="QueT"/>
    <property type="match status" value="1"/>
</dbReference>
<dbReference type="Proteomes" id="UP000198896">
    <property type="component" value="Unassembled WGS sequence"/>
</dbReference>
<feature type="transmembrane region" description="Helical" evidence="1">
    <location>
        <begin position="126"/>
        <end position="150"/>
    </location>
</feature>
<dbReference type="PANTHER" id="PTHR40044:SF1">
    <property type="entry name" value="INTEGRAL MEMBRANE PROTEIN"/>
    <property type="match status" value="1"/>
</dbReference>
<evidence type="ECO:0000256" key="1">
    <source>
        <dbReference type="SAM" id="Phobius"/>
    </source>
</evidence>